<comment type="catalytic activity">
    <reaction evidence="8">
        <text>L-cysteinyl-[protein] + hexadecanoyl-CoA = S-hexadecanoyl-L-cysteinyl-[protein] + CoA</text>
        <dbReference type="Rhea" id="RHEA:36683"/>
        <dbReference type="Rhea" id="RHEA-COMP:10131"/>
        <dbReference type="Rhea" id="RHEA-COMP:11032"/>
        <dbReference type="ChEBI" id="CHEBI:29950"/>
        <dbReference type="ChEBI" id="CHEBI:57287"/>
        <dbReference type="ChEBI" id="CHEBI:57379"/>
        <dbReference type="ChEBI" id="CHEBI:74151"/>
        <dbReference type="EC" id="2.3.1.225"/>
    </reaction>
</comment>
<keyword evidence="3 8" id="KW-0808">Transferase</keyword>
<feature type="transmembrane region" description="Helical" evidence="8">
    <location>
        <begin position="141"/>
        <end position="162"/>
    </location>
</feature>
<keyword evidence="6 8" id="KW-0472">Membrane</keyword>
<evidence type="ECO:0000259" key="9">
    <source>
        <dbReference type="Pfam" id="PF01529"/>
    </source>
</evidence>
<feature type="transmembrane region" description="Helical" evidence="8">
    <location>
        <begin position="54"/>
        <end position="72"/>
    </location>
</feature>
<evidence type="ECO:0000256" key="6">
    <source>
        <dbReference type="ARBA" id="ARBA00023136"/>
    </source>
</evidence>
<dbReference type="Pfam" id="PF07653">
    <property type="entry name" value="SH3_2"/>
    <property type="match status" value="1"/>
</dbReference>
<dbReference type="EMBL" id="GEDC01006206">
    <property type="protein sequence ID" value="JAS31092.1"/>
    <property type="molecule type" value="Transcribed_RNA"/>
</dbReference>
<comment type="similarity">
    <text evidence="8">Belongs to the DHHC palmitoyltransferase family.</text>
</comment>
<dbReference type="InterPro" id="IPR036028">
    <property type="entry name" value="SH3-like_dom_sf"/>
</dbReference>
<evidence type="ECO:0000256" key="5">
    <source>
        <dbReference type="ARBA" id="ARBA00022989"/>
    </source>
</evidence>
<accession>A0A1B6DZI2</accession>
<organism evidence="11">
    <name type="scientific">Clastoptera arizonana</name>
    <name type="common">Arizona spittle bug</name>
    <dbReference type="NCBI Taxonomy" id="38151"/>
    <lineage>
        <taxon>Eukaryota</taxon>
        <taxon>Metazoa</taxon>
        <taxon>Ecdysozoa</taxon>
        <taxon>Arthropoda</taxon>
        <taxon>Hexapoda</taxon>
        <taxon>Insecta</taxon>
        <taxon>Pterygota</taxon>
        <taxon>Neoptera</taxon>
        <taxon>Paraneoptera</taxon>
        <taxon>Hemiptera</taxon>
        <taxon>Auchenorrhyncha</taxon>
        <taxon>Cercopoidea</taxon>
        <taxon>Clastopteridae</taxon>
        <taxon>Clastoptera</taxon>
    </lineage>
</organism>
<dbReference type="InterPro" id="IPR039859">
    <property type="entry name" value="PFA4/ZDH16/20/ERF2-like"/>
</dbReference>
<comment type="domain">
    <text evidence="8">The DHHC domain is required for palmitoyltransferase activity.</text>
</comment>
<protein>
    <recommendedName>
        <fullName evidence="8">Palmitoyltransferase</fullName>
        <ecNumber evidence="8">2.3.1.225</ecNumber>
    </recommendedName>
</protein>
<dbReference type="InterPro" id="IPR001452">
    <property type="entry name" value="SH3_domain"/>
</dbReference>
<dbReference type="Pfam" id="PF01529">
    <property type="entry name" value="DHHC"/>
    <property type="match status" value="1"/>
</dbReference>
<evidence type="ECO:0000256" key="8">
    <source>
        <dbReference type="RuleBase" id="RU079119"/>
    </source>
</evidence>
<dbReference type="PANTHER" id="PTHR12246">
    <property type="entry name" value="PALMITOYLTRANSFERASE ZDHHC16"/>
    <property type="match status" value="1"/>
</dbReference>
<feature type="transmembrane region" description="Helical" evidence="8">
    <location>
        <begin position="183"/>
        <end position="209"/>
    </location>
</feature>
<dbReference type="Gene3D" id="2.30.30.40">
    <property type="entry name" value="SH3 Domains"/>
    <property type="match status" value="1"/>
</dbReference>
<comment type="subcellular location">
    <subcellularLocation>
        <location evidence="1">Membrane</location>
        <topology evidence="1">Multi-pass membrane protein</topology>
    </subcellularLocation>
</comment>
<reference evidence="11" key="1">
    <citation type="submission" date="2015-12" db="EMBL/GenBank/DDBJ databases">
        <title>De novo transcriptome assembly of four potential Pierce s Disease insect vectors from Arizona vineyards.</title>
        <authorList>
            <person name="Tassone E.E."/>
        </authorList>
    </citation>
    <scope>NUCLEOTIDE SEQUENCE</scope>
</reference>
<evidence type="ECO:0000256" key="2">
    <source>
        <dbReference type="ARBA" id="ARBA00022443"/>
    </source>
</evidence>
<keyword evidence="4 8" id="KW-0812">Transmembrane</keyword>
<feature type="domain" description="Palmitoyltransferase DHHC" evidence="9">
    <location>
        <begin position="93"/>
        <end position="224"/>
    </location>
</feature>
<dbReference type="PROSITE" id="PS50216">
    <property type="entry name" value="DHHC"/>
    <property type="match status" value="1"/>
</dbReference>
<evidence type="ECO:0000313" key="11">
    <source>
        <dbReference type="EMBL" id="JAS31092.1"/>
    </source>
</evidence>
<proteinExistence type="inferred from homology"/>
<sequence length="392" mass="45408">MFLTNMCIGPFKRLCHWGPITAFVIIKLVTCMTAYCCTMWWPPSNSYGGLINKSIFLIFSGLTIYNFLSAIFEGPGYLPLNWVPEDVGDEAFLQNCYSCKGFKAPRSHHCRKCGRCVLKMDHHCPWINNCVGHANHAHFTAFLLCSVFGCFHSTIILGCTLYRGINRAWYLYHGTEPVIQLYLHTLILCVFALGLSIGVVLAVGMLLYFQMRAILCNRTAIEEWIVEKANHRRNVNGDKLFVFPYNLGWKKNLLQVFNWRNGTVGDGIHWPVREGCHQYTLTIEQKEQKSEKRQRTRAYTVVRKYSGHWLPVVHGWKVFSHPPFTDESRISLQVGDTVLVTRWARFWMFGEKSTKDKKKLRGWFPRNCVVEISLCDQCDLNEYENIQLKKLI</sequence>
<keyword evidence="7 8" id="KW-0012">Acyltransferase</keyword>
<gene>
    <name evidence="11" type="ORF">g.42598</name>
</gene>
<evidence type="ECO:0000256" key="4">
    <source>
        <dbReference type="ARBA" id="ARBA00022692"/>
    </source>
</evidence>
<evidence type="ECO:0000256" key="1">
    <source>
        <dbReference type="ARBA" id="ARBA00004141"/>
    </source>
</evidence>
<dbReference type="AlphaFoldDB" id="A0A1B6DZI2"/>
<keyword evidence="5 8" id="KW-1133">Transmembrane helix</keyword>
<dbReference type="GO" id="GO:0016020">
    <property type="term" value="C:membrane"/>
    <property type="evidence" value="ECO:0007669"/>
    <property type="project" value="UniProtKB-SubCell"/>
</dbReference>
<keyword evidence="2" id="KW-0728">SH3 domain</keyword>
<feature type="domain" description="SH3" evidence="10">
    <location>
        <begin position="325"/>
        <end position="372"/>
    </location>
</feature>
<evidence type="ECO:0000256" key="7">
    <source>
        <dbReference type="ARBA" id="ARBA00023315"/>
    </source>
</evidence>
<dbReference type="InterPro" id="IPR001594">
    <property type="entry name" value="Palmitoyltrfase_DHHC"/>
</dbReference>
<dbReference type="GO" id="GO:0019706">
    <property type="term" value="F:protein-cysteine S-palmitoyltransferase activity"/>
    <property type="evidence" value="ECO:0007669"/>
    <property type="project" value="UniProtKB-EC"/>
</dbReference>
<dbReference type="SUPFAM" id="SSF50044">
    <property type="entry name" value="SH3-domain"/>
    <property type="match status" value="1"/>
</dbReference>
<feature type="transmembrane region" description="Helical" evidence="8">
    <location>
        <begin position="20"/>
        <end position="42"/>
    </location>
</feature>
<evidence type="ECO:0000259" key="10">
    <source>
        <dbReference type="Pfam" id="PF07653"/>
    </source>
</evidence>
<dbReference type="EC" id="2.3.1.225" evidence="8"/>
<evidence type="ECO:0000256" key="3">
    <source>
        <dbReference type="ARBA" id="ARBA00022679"/>
    </source>
</evidence>
<name>A0A1B6DZI2_9HEMI</name>